<evidence type="ECO:0000313" key="2">
    <source>
        <dbReference type="Proteomes" id="UP001213680"/>
    </source>
</evidence>
<dbReference type="EMBL" id="CP118099">
    <property type="protein sequence ID" value="WDH77295.1"/>
    <property type="molecule type" value="Genomic_DNA"/>
</dbReference>
<evidence type="ECO:0000313" key="1">
    <source>
        <dbReference type="EMBL" id="WDH77295.1"/>
    </source>
</evidence>
<name>A0ABY7X5Q4_9BACL</name>
<sequence>MFKRGIAMLVGASLLSACGTSDIEVIQLDYIKDQWNVESYSKEGKIVPIHETKEVLAACEGERTTELKGDVTVYQTVIAGREELVSSLNPYMMKVVTYLEGDERYVVCRESYTNQLMAETVDAFPSFVGTSEGIRVPRLPSIDQTPSSLKDKLAEADVLDFDGKQITPFPHTLLEVTPALYGNLEIELDGKVIRHPIAQFEPIGIEMPNQQIAIGYEKETSRPYVLYSYDGRFFVPHPIEFVELKDPESKENIVFSELSIQSIVESRELNEKESIPLYEFTYIKKGQQVTETMSARFVPGTLLKEDEEPTPMFEDWMPAYEEGPRVIAHRETFDGKTLSHPDFLEASKKESKEVVKILEEAVSVNRSGESLDFRYLTLIDGLKGQEFEISYTQRSKKVDIYLTDPLRDQTFKLSSEGAEAFLDIFPRMRESL</sequence>
<dbReference type="PROSITE" id="PS51257">
    <property type="entry name" value="PROKAR_LIPOPROTEIN"/>
    <property type="match status" value="1"/>
</dbReference>
<dbReference type="RefSeq" id="WP_274357736.1">
    <property type="nucleotide sequence ID" value="NZ_CP118099.1"/>
</dbReference>
<protein>
    <submittedName>
        <fullName evidence="1">Uncharacterized protein</fullName>
    </submittedName>
</protein>
<gene>
    <name evidence="1" type="ORF">PTI97_07190</name>
</gene>
<proteinExistence type="predicted"/>
<keyword evidence="2" id="KW-1185">Reference proteome</keyword>
<organism evidence="1 2">
    <name type="scientific">Exiguobacterium marinum</name>
    <dbReference type="NCBI Taxonomy" id="273528"/>
    <lineage>
        <taxon>Bacteria</taxon>
        <taxon>Bacillati</taxon>
        <taxon>Bacillota</taxon>
        <taxon>Bacilli</taxon>
        <taxon>Bacillales</taxon>
        <taxon>Bacillales Family XII. Incertae Sedis</taxon>
        <taxon>Exiguobacterium</taxon>
    </lineage>
</organism>
<dbReference type="Proteomes" id="UP001213680">
    <property type="component" value="Chromosome"/>
</dbReference>
<accession>A0ABY7X5Q4</accession>
<reference evidence="1 2" key="1">
    <citation type="submission" date="2023-02" db="EMBL/GenBank/DDBJ databases">
        <title>A bacterium isolated from plastisphere.</title>
        <authorList>
            <person name="Sun Y."/>
        </authorList>
    </citation>
    <scope>NUCLEOTIDE SEQUENCE [LARGE SCALE GENOMIC DNA]</scope>
    <source>
        <strain evidence="2">a-1</strain>
    </source>
</reference>